<dbReference type="VEuPathDB" id="FungiDB:AMAG_14884"/>
<keyword evidence="2 8" id="KW-0853">WD repeat</keyword>
<dbReference type="GO" id="GO:0005737">
    <property type="term" value="C:cytoplasm"/>
    <property type="evidence" value="ECO:0007669"/>
    <property type="project" value="TreeGrafter"/>
</dbReference>
<dbReference type="InterPro" id="IPR019775">
    <property type="entry name" value="WD40_repeat_CS"/>
</dbReference>
<dbReference type="eggNOG" id="KOG0280">
    <property type="taxonomic scope" value="Eukaryota"/>
</dbReference>
<proteinExistence type="inferred from homology"/>
<feature type="repeat" description="WD" evidence="8">
    <location>
        <begin position="120"/>
        <end position="140"/>
    </location>
</feature>
<sequence>MPAILDMKWGAAVDPHRAQETLAIANSVGQVQFWQLAAASSPAVPQLAHQFTFSLDDPTTLCLSLDWANRLPRYHAADANIAISLSTGAVTILQCTATGAIATTEFAAHDFEAWITAYADPTTLVTGGDDMLLKLWDIRTELSSPIVTSRKHEAGVCSAQAHPTKDHILATGSYDEHVLIWDRRTMRRPVHDVHVGGGAWRIKWHPCEEGRMVVAGMHAGFFLVDVDAAGGATITHSYTKQESLAYGVDWCLPGGSHVASCSFYDHALHFWSAAIE</sequence>
<dbReference type="InterPro" id="IPR052415">
    <property type="entry name" value="Diphthine_MTase"/>
</dbReference>
<dbReference type="GO" id="GO:0017183">
    <property type="term" value="P:protein histidyl modification to diphthamide"/>
    <property type="evidence" value="ECO:0007669"/>
    <property type="project" value="TreeGrafter"/>
</dbReference>
<dbReference type="InterPro" id="IPR001680">
    <property type="entry name" value="WD40_rpt"/>
</dbReference>
<name>A0A0L0T7Q6_ALLM3</name>
<dbReference type="OrthoDB" id="1930760at2759"/>
<reference evidence="10" key="2">
    <citation type="submission" date="2009-11" db="EMBL/GenBank/DDBJ databases">
        <title>The Genome Sequence of Allomyces macrogynus strain ATCC 38327.</title>
        <authorList>
            <consortium name="The Broad Institute Genome Sequencing Platform"/>
            <person name="Russ C."/>
            <person name="Cuomo C."/>
            <person name="Shea T."/>
            <person name="Young S.K."/>
            <person name="Zeng Q."/>
            <person name="Koehrsen M."/>
            <person name="Haas B."/>
            <person name="Borodovsky M."/>
            <person name="Guigo R."/>
            <person name="Alvarado L."/>
            <person name="Berlin A."/>
            <person name="Borenstein D."/>
            <person name="Chen Z."/>
            <person name="Engels R."/>
            <person name="Freedman E."/>
            <person name="Gellesch M."/>
            <person name="Goldberg J."/>
            <person name="Griggs A."/>
            <person name="Gujja S."/>
            <person name="Heiman D."/>
            <person name="Hepburn T."/>
            <person name="Howarth C."/>
            <person name="Jen D."/>
            <person name="Larson L."/>
            <person name="Lewis B."/>
            <person name="Mehta T."/>
            <person name="Park D."/>
            <person name="Pearson M."/>
            <person name="Roberts A."/>
            <person name="Saif S."/>
            <person name="Shenoy N."/>
            <person name="Sisk P."/>
            <person name="Stolte C."/>
            <person name="Sykes S."/>
            <person name="Walk T."/>
            <person name="White J."/>
            <person name="Yandava C."/>
            <person name="Burger G."/>
            <person name="Gray M.W."/>
            <person name="Holland P.W.H."/>
            <person name="King N."/>
            <person name="Lang F.B.F."/>
            <person name="Roger A.J."/>
            <person name="Ruiz-Trillo I."/>
            <person name="Lander E."/>
            <person name="Nusbaum C."/>
        </authorList>
    </citation>
    <scope>NUCLEOTIDE SEQUENCE [LARGE SCALE GENOMIC DNA]</scope>
    <source>
        <strain evidence="10">ATCC 38327</strain>
    </source>
</reference>
<evidence type="ECO:0000256" key="8">
    <source>
        <dbReference type="PROSITE-ProRule" id="PRU00221"/>
    </source>
</evidence>
<protein>
    <recommendedName>
        <fullName evidence="6">methylated diphthine methylhydrolase</fullName>
        <ecNumber evidence="6">3.1.1.97</ecNumber>
    </recommendedName>
</protein>
<keyword evidence="3" id="KW-0677">Repeat</keyword>
<dbReference type="InterPro" id="IPR015943">
    <property type="entry name" value="WD40/YVTN_repeat-like_dom_sf"/>
</dbReference>
<dbReference type="EMBL" id="GG745368">
    <property type="protein sequence ID" value="KNE70760.1"/>
    <property type="molecule type" value="Genomic_DNA"/>
</dbReference>
<accession>A0A0L0T7Q6</accession>
<evidence type="ECO:0000256" key="5">
    <source>
        <dbReference type="ARBA" id="ARBA00038092"/>
    </source>
</evidence>
<keyword evidence="10" id="KW-1185">Reference proteome</keyword>
<evidence type="ECO:0000256" key="6">
    <source>
        <dbReference type="ARBA" id="ARBA00039131"/>
    </source>
</evidence>
<dbReference type="Proteomes" id="UP000054350">
    <property type="component" value="Unassembled WGS sequence"/>
</dbReference>
<evidence type="ECO:0000256" key="7">
    <source>
        <dbReference type="ARBA" id="ARBA00047551"/>
    </source>
</evidence>
<comment type="pathway">
    <text evidence="1">Protein modification; peptidyl-diphthamide biosynthesis.</text>
</comment>
<dbReference type="OMA" id="LVCCMYD"/>
<dbReference type="EC" id="3.1.1.97" evidence="6"/>
<dbReference type="SUPFAM" id="SSF50978">
    <property type="entry name" value="WD40 repeat-like"/>
    <property type="match status" value="1"/>
</dbReference>
<organism evidence="9 10">
    <name type="scientific">Allomyces macrogynus (strain ATCC 38327)</name>
    <name type="common">Allomyces javanicus var. macrogynus</name>
    <dbReference type="NCBI Taxonomy" id="578462"/>
    <lineage>
        <taxon>Eukaryota</taxon>
        <taxon>Fungi</taxon>
        <taxon>Fungi incertae sedis</taxon>
        <taxon>Blastocladiomycota</taxon>
        <taxon>Blastocladiomycetes</taxon>
        <taxon>Blastocladiales</taxon>
        <taxon>Blastocladiaceae</taxon>
        <taxon>Allomyces</taxon>
    </lineage>
</organism>
<dbReference type="GO" id="GO:0061685">
    <property type="term" value="F:diphthine methylesterase activity"/>
    <property type="evidence" value="ECO:0007669"/>
    <property type="project" value="UniProtKB-EC"/>
</dbReference>
<feature type="repeat" description="WD" evidence="8">
    <location>
        <begin position="149"/>
        <end position="182"/>
    </location>
</feature>
<evidence type="ECO:0000313" key="9">
    <source>
        <dbReference type="EMBL" id="KNE70760.1"/>
    </source>
</evidence>
<reference evidence="9 10" key="1">
    <citation type="submission" date="2009-11" db="EMBL/GenBank/DDBJ databases">
        <title>Annotation of Allomyces macrogynus ATCC 38327.</title>
        <authorList>
            <consortium name="The Broad Institute Genome Sequencing Platform"/>
            <person name="Russ C."/>
            <person name="Cuomo C."/>
            <person name="Burger G."/>
            <person name="Gray M.W."/>
            <person name="Holland P.W.H."/>
            <person name="King N."/>
            <person name="Lang F.B.F."/>
            <person name="Roger A.J."/>
            <person name="Ruiz-Trillo I."/>
            <person name="Young S.K."/>
            <person name="Zeng Q."/>
            <person name="Gargeya S."/>
            <person name="Fitzgerald M."/>
            <person name="Haas B."/>
            <person name="Abouelleil A."/>
            <person name="Alvarado L."/>
            <person name="Arachchi H.M."/>
            <person name="Berlin A."/>
            <person name="Chapman S.B."/>
            <person name="Gearin G."/>
            <person name="Goldberg J."/>
            <person name="Griggs A."/>
            <person name="Gujja S."/>
            <person name="Hansen M."/>
            <person name="Heiman D."/>
            <person name="Howarth C."/>
            <person name="Larimer J."/>
            <person name="Lui A."/>
            <person name="MacDonald P.J.P."/>
            <person name="McCowen C."/>
            <person name="Montmayeur A."/>
            <person name="Murphy C."/>
            <person name="Neiman D."/>
            <person name="Pearson M."/>
            <person name="Priest M."/>
            <person name="Roberts A."/>
            <person name="Saif S."/>
            <person name="Shea T."/>
            <person name="Sisk P."/>
            <person name="Stolte C."/>
            <person name="Sykes S."/>
            <person name="Wortman J."/>
            <person name="Nusbaum C."/>
            <person name="Birren B."/>
        </authorList>
    </citation>
    <scope>NUCLEOTIDE SEQUENCE [LARGE SCALE GENOMIC DNA]</scope>
    <source>
        <strain evidence="9 10">ATCC 38327</strain>
    </source>
</reference>
<evidence type="ECO:0000313" key="10">
    <source>
        <dbReference type="Proteomes" id="UP000054350"/>
    </source>
</evidence>
<keyword evidence="4" id="KW-0378">Hydrolase</keyword>
<dbReference type="PANTHER" id="PTHR46042:SF1">
    <property type="entry name" value="DIPHTHINE METHYLTRANSFERASE"/>
    <property type="match status" value="1"/>
</dbReference>
<evidence type="ECO:0000256" key="1">
    <source>
        <dbReference type="ARBA" id="ARBA00005156"/>
    </source>
</evidence>
<dbReference type="PROSITE" id="PS00678">
    <property type="entry name" value="WD_REPEATS_1"/>
    <property type="match status" value="1"/>
</dbReference>
<comment type="catalytic activity">
    <reaction evidence="7">
        <text>diphthine methyl ester-[translation elongation factor 2] + H2O = diphthine-[translation elongation factor 2] + methanol + H(+)</text>
        <dbReference type="Rhea" id="RHEA:42656"/>
        <dbReference type="Rhea" id="RHEA-COMP:10172"/>
        <dbReference type="Rhea" id="RHEA-COMP:10173"/>
        <dbReference type="ChEBI" id="CHEBI:15377"/>
        <dbReference type="ChEBI" id="CHEBI:15378"/>
        <dbReference type="ChEBI" id="CHEBI:17790"/>
        <dbReference type="ChEBI" id="CHEBI:79005"/>
        <dbReference type="ChEBI" id="CHEBI:82696"/>
        <dbReference type="EC" id="3.1.1.97"/>
    </reaction>
</comment>
<evidence type="ECO:0000256" key="2">
    <source>
        <dbReference type="ARBA" id="ARBA00022574"/>
    </source>
</evidence>
<gene>
    <name evidence="9" type="ORF">AMAG_14884</name>
</gene>
<dbReference type="InterPro" id="IPR036322">
    <property type="entry name" value="WD40_repeat_dom_sf"/>
</dbReference>
<dbReference type="SMART" id="SM00320">
    <property type="entry name" value="WD40"/>
    <property type="match status" value="3"/>
</dbReference>
<evidence type="ECO:0000256" key="4">
    <source>
        <dbReference type="ARBA" id="ARBA00022801"/>
    </source>
</evidence>
<dbReference type="AlphaFoldDB" id="A0A0L0T7Q6"/>
<dbReference type="STRING" id="578462.A0A0L0T7Q6"/>
<evidence type="ECO:0000256" key="3">
    <source>
        <dbReference type="ARBA" id="ARBA00022737"/>
    </source>
</evidence>
<dbReference type="PROSITE" id="PS50082">
    <property type="entry name" value="WD_REPEATS_2"/>
    <property type="match status" value="2"/>
</dbReference>
<dbReference type="Gene3D" id="2.130.10.10">
    <property type="entry name" value="YVTN repeat-like/Quinoprotein amine dehydrogenase"/>
    <property type="match status" value="1"/>
</dbReference>
<dbReference type="Pfam" id="PF00400">
    <property type="entry name" value="WD40"/>
    <property type="match status" value="2"/>
</dbReference>
<comment type="similarity">
    <text evidence="5">Belongs to the DPH7 family.</text>
</comment>
<dbReference type="PANTHER" id="PTHR46042">
    <property type="entry name" value="DIPHTHINE METHYLTRANSFERASE"/>
    <property type="match status" value="1"/>
</dbReference>